<dbReference type="OrthoDB" id="5428593at2759"/>
<evidence type="ECO:0000256" key="1">
    <source>
        <dbReference type="SAM" id="MobiDB-lite"/>
    </source>
</evidence>
<feature type="region of interest" description="Disordered" evidence="1">
    <location>
        <begin position="1"/>
        <end position="55"/>
    </location>
</feature>
<dbReference type="EMBL" id="KQ964245">
    <property type="protein sequence ID" value="KXJ97115.1"/>
    <property type="molecule type" value="Genomic_DNA"/>
</dbReference>
<dbReference type="InParanoid" id="A0A136JIX8"/>
<protein>
    <submittedName>
        <fullName evidence="2">Uncharacterized protein</fullName>
    </submittedName>
</protein>
<dbReference type="STRING" id="196109.A0A136JIX8"/>
<name>A0A136JIX8_9PEZI</name>
<sequence length="121" mass="12704">MRATGMPLVAESSPLAATPADDLPTTSTESNTTVRGGMTPGFVAGTPSYPFPRMNPGSLKFGPGYRTSGPQAQTPLLNSTGSQFASHFQLQEQVRSDPSTPASAMTFQPAGHIDTPPNFDY</sequence>
<feature type="compositionally biased region" description="Polar residues" evidence="1">
    <location>
        <begin position="24"/>
        <end position="34"/>
    </location>
</feature>
<keyword evidence="3" id="KW-1185">Reference proteome</keyword>
<dbReference type="AlphaFoldDB" id="A0A136JIX8"/>
<feature type="compositionally biased region" description="Polar residues" evidence="1">
    <location>
        <begin position="96"/>
        <end position="106"/>
    </location>
</feature>
<gene>
    <name evidence="2" type="ORF">Micbo1qcDRAFT_155884</name>
</gene>
<feature type="non-terminal residue" evidence="2">
    <location>
        <position position="121"/>
    </location>
</feature>
<reference evidence="3" key="1">
    <citation type="submission" date="2016-02" db="EMBL/GenBank/DDBJ databases">
        <title>Draft genome sequence of Microdochium bolleyi, a fungal endophyte of beachgrass.</title>
        <authorList>
            <consortium name="DOE Joint Genome Institute"/>
            <person name="David A.S."/>
            <person name="May G."/>
            <person name="Haridas S."/>
            <person name="Lim J."/>
            <person name="Wang M."/>
            <person name="Labutti K."/>
            <person name="Lipzen A."/>
            <person name="Barry K."/>
            <person name="Grigoriev I.V."/>
        </authorList>
    </citation>
    <scope>NUCLEOTIDE SEQUENCE [LARGE SCALE GENOMIC DNA]</scope>
    <source>
        <strain evidence="3">J235TASD1</strain>
    </source>
</reference>
<evidence type="ECO:0000313" key="3">
    <source>
        <dbReference type="Proteomes" id="UP000070501"/>
    </source>
</evidence>
<evidence type="ECO:0000313" key="2">
    <source>
        <dbReference type="EMBL" id="KXJ97115.1"/>
    </source>
</evidence>
<feature type="region of interest" description="Disordered" evidence="1">
    <location>
        <begin position="96"/>
        <end position="121"/>
    </location>
</feature>
<organism evidence="2 3">
    <name type="scientific">Microdochium bolleyi</name>
    <dbReference type="NCBI Taxonomy" id="196109"/>
    <lineage>
        <taxon>Eukaryota</taxon>
        <taxon>Fungi</taxon>
        <taxon>Dikarya</taxon>
        <taxon>Ascomycota</taxon>
        <taxon>Pezizomycotina</taxon>
        <taxon>Sordariomycetes</taxon>
        <taxon>Xylariomycetidae</taxon>
        <taxon>Xylariales</taxon>
        <taxon>Microdochiaceae</taxon>
        <taxon>Microdochium</taxon>
    </lineage>
</organism>
<proteinExistence type="predicted"/>
<dbReference type="Proteomes" id="UP000070501">
    <property type="component" value="Unassembled WGS sequence"/>
</dbReference>
<accession>A0A136JIX8</accession>